<feature type="domain" description="GGDEF" evidence="2">
    <location>
        <begin position="77"/>
        <end position="213"/>
    </location>
</feature>
<evidence type="ECO:0000313" key="3">
    <source>
        <dbReference type="EMBL" id="GAA4361930.1"/>
    </source>
</evidence>
<gene>
    <name evidence="3" type="ORF">GCM10023151_15720</name>
</gene>
<dbReference type="InterPro" id="IPR043128">
    <property type="entry name" value="Rev_trsase/Diguanyl_cyclase"/>
</dbReference>
<dbReference type="InterPro" id="IPR052163">
    <property type="entry name" value="DGC-Regulatory_Protein"/>
</dbReference>
<accession>A0ABP8IKX7</accession>
<dbReference type="CDD" id="cd01949">
    <property type="entry name" value="GGDEF"/>
    <property type="match status" value="1"/>
</dbReference>
<comment type="caution">
    <text evidence="3">The sequence shown here is derived from an EMBL/GenBank/DDBJ whole genome shotgun (WGS) entry which is preliminary data.</text>
</comment>
<dbReference type="NCBIfam" id="TIGR00254">
    <property type="entry name" value="GGDEF"/>
    <property type="match status" value="1"/>
</dbReference>
<keyword evidence="1" id="KW-0472">Membrane</keyword>
<keyword evidence="1" id="KW-0812">Transmembrane</keyword>
<dbReference type="PANTHER" id="PTHR46663">
    <property type="entry name" value="DIGUANYLATE CYCLASE DGCT-RELATED"/>
    <property type="match status" value="1"/>
</dbReference>
<dbReference type="Proteomes" id="UP001501011">
    <property type="component" value="Unassembled WGS sequence"/>
</dbReference>
<feature type="transmembrane region" description="Helical" evidence="1">
    <location>
        <begin position="6"/>
        <end position="26"/>
    </location>
</feature>
<evidence type="ECO:0000256" key="1">
    <source>
        <dbReference type="SAM" id="Phobius"/>
    </source>
</evidence>
<dbReference type="PROSITE" id="PS50887">
    <property type="entry name" value="GGDEF"/>
    <property type="match status" value="1"/>
</dbReference>
<organism evidence="3 4">
    <name type="scientific">Kangiella marina</name>
    <dbReference type="NCBI Taxonomy" id="1079178"/>
    <lineage>
        <taxon>Bacteria</taxon>
        <taxon>Pseudomonadati</taxon>
        <taxon>Pseudomonadota</taxon>
        <taxon>Gammaproteobacteria</taxon>
        <taxon>Kangiellales</taxon>
        <taxon>Kangiellaceae</taxon>
        <taxon>Kangiella</taxon>
    </lineage>
</organism>
<dbReference type="PANTHER" id="PTHR46663:SF2">
    <property type="entry name" value="GGDEF DOMAIN-CONTAINING PROTEIN"/>
    <property type="match status" value="1"/>
</dbReference>
<name>A0ABP8IKX7_9GAMM</name>
<evidence type="ECO:0000259" key="2">
    <source>
        <dbReference type="PROSITE" id="PS50887"/>
    </source>
</evidence>
<sequence length="213" mass="24148">MSGWLTGVIGALLPLSITVVVIGTLYEAARDSLKTLEKQKVDITILAERDDLTGIYNSRVFHNMLDQAIERSKRHGSWVYLVNIDLDNFKDINDSYGHHAGDAILRYMAKQLLNVTRGEDTLCRVGGDEFLMLIDSPEKHSKEELNVVVERLKAAIEIPYIYEKTKLSIRGSIGYAEYNAKATPSIKNKDDLLKQADREMFKDKERTRAQQTS</sequence>
<proteinExistence type="predicted"/>
<keyword evidence="1" id="KW-1133">Transmembrane helix</keyword>
<dbReference type="Pfam" id="PF00990">
    <property type="entry name" value="GGDEF"/>
    <property type="match status" value="1"/>
</dbReference>
<dbReference type="EMBL" id="BAABFV010000001">
    <property type="protein sequence ID" value="GAA4361930.1"/>
    <property type="molecule type" value="Genomic_DNA"/>
</dbReference>
<dbReference type="InterPro" id="IPR029787">
    <property type="entry name" value="Nucleotide_cyclase"/>
</dbReference>
<reference evidence="4" key="1">
    <citation type="journal article" date="2019" name="Int. J. Syst. Evol. Microbiol.">
        <title>The Global Catalogue of Microorganisms (GCM) 10K type strain sequencing project: providing services to taxonomists for standard genome sequencing and annotation.</title>
        <authorList>
            <consortium name="The Broad Institute Genomics Platform"/>
            <consortium name="The Broad Institute Genome Sequencing Center for Infectious Disease"/>
            <person name="Wu L."/>
            <person name="Ma J."/>
        </authorList>
    </citation>
    <scope>NUCLEOTIDE SEQUENCE [LARGE SCALE GENOMIC DNA]</scope>
    <source>
        <strain evidence="4">JCM 17728</strain>
    </source>
</reference>
<keyword evidence="4" id="KW-1185">Reference proteome</keyword>
<dbReference type="SMART" id="SM00267">
    <property type="entry name" value="GGDEF"/>
    <property type="match status" value="1"/>
</dbReference>
<protein>
    <recommendedName>
        <fullName evidence="2">GGDEF domain-containing protein</fullName>
    </recommendedName>
</protein>
<dbReference type="Gene3D" id="3.30.70.270">
    <property type="match status" value="1"/>
</dbReference>
<dbReference type="InterPro" id="IPR000160">
    <property type="entry name" value="GGDEF_dom"/>
</dbReference>
<dbReference type="SUPFAM" id="SSF55073">
    <property type="entry name" value="Nucleotide cyclase"/>
    <property type="match status" value="1"/>
</dbReference>
<evidence type="ECO:0000313" key="4">
    <source>
        <dbReference type="Proteomes" id="UP001501011"/>
    </source>
</evidence>